<dbReference type="GO" id="GO:0005737">
    <property type="term" value="C:cytoplasm"/>
    <property type="evidence" value="ECO:0007669"/>
    <property type="project" value="UniProtKB-SubCell"/>
</dbReference>
<reference evidence="4 5" key="1">
    <citation type="submission" date="2016-10" db="EMBL/GenBank/DDBJ databases">
        <authorList>
            <person name="de Groot N.N."/>
        </authorList>
    </citation>
    <scope>NUCLEOTIDE SEQUENCE [LARGE SCALE GENOMIC DNA]</scope>
    <source>
        <strain evidence="4 5">DSM 18979</strain>
    </source>
</reference>
<comment type="catalytic activity">
    <reaction evidence="3">
        <text>UTP + H2O = UMP + diphosphate + H(+)</text>
        <dbReference type="Rhea" id="RHEA:29395"/>
        <dbReference type="ChEBI" id="CHEBI:15377"/>
        <dbReference type="ChEBI" id="CHEBI:15378"/>
        <dbReference type="ChEBI" id="CHEBI:33019"/>
        <dbReference type="ChEBI" id="CHEBI:46398"/>
        <dbReference type="ChEBI" id="CHEBI:57865"/>
        <dbReference type="EC" id="3.6.1.9"/>
    </reaction>
</comment>
<dbReference type="GO" id="GO:0036221">
    <property type="term" value="F:UTP diphosphatase activity"/>
    <property type="evidence" value="ECO:0007669"/>
    <property type="project" value="RHEA"/>
</dbReference>
<protein>
    <recommendedName>
        <fullName evidence="3">dTTP/UTP pyrophosphatase</fullName>
        <shortName evidence="3">dTTPase/UTPase</shortName>
        <ecNumber evidence="3">3.6.1.9</ecNumber>
    </recommendedName>
    <alternativeName>
        <fullName evidence="3">Nucleoside triphosphate pyrophosphatase</fullName>
    </alternativeName>
    <alternativeName>
        <fullName evidence="3">Nucleotide pyrophosphatase</fullName>
        <shortName evidence="3">Nucleotide PPase</shortName>
    </alternativeName>
</protein>
<keyword evidence="2 3" id="KW-0378">Hydrolase</keyword>
<dbReference type="STRING" id="426128.SAMN05660297_00498"/>
<evidence type="ECO:0000256" key="3">
    <source>
        <dbReference type="HAMAP-Rule" id="MF_00528"/>
    </source>
</evidence>
<dbReference type="GO" id="GO:0009117">
    <property type="term" value="P:nucleotide metabolic process"/>
    <property type="evidence" value="ECO:0007669"/>
    <property type="project" value="UniProtKB-KW"/>
</dbReference>
<comment type="caution">
    <text evidence="3">Lacks conserved residue(s) required for the propagation of feature annotation.</text>
</comment>
<feature type="site" description="Important for substrate specificity" evidence="3">
    <location>
        <position position="154"/>
    </location>
</feature>
<comment type="similarity">
    <text evidence="3">Belongs to the Maf family. YhdE subfamily.</text>
</comment>
<sequence>MSKIILASGSPRRKEILTSLGIKFDIITSNTKEKFEEDESPYKVACDLALEKAKDVSQKINENAIIIAADTLVFQDNILGKPQNNSDAFKMLKSLSGNQHEVVTGVTLFDVLSKKEITDFEVTKVFFRELDDDEIEKYIATGEPMDKAGGYGIQGKASLFIEKIDGDYFNVVGLPIYKLGSMLKKHFNISLL</sequence>
<keyword evidence="3" id="KW-0546">Nucleotide metabolism</keyword>
<evidence type="ECO:0000313" key="4">
    <source>
        <dbReference type="EMBL" id="SES75032.1"/>
    </source>
</evidence>
<comment type="function">
    <text evidence="3">Nucleoside triphosphate pyrophosphatase that hydrolyzes dTTP and UTP. May have a dual role in cell division arrest and in preventing the incorporation of modified nucleotides into cellular nucleic acids.</text>
</comment>
<dbReference type="OrthoDB" id="9807767at2"/>
<dbReference type="Pfam" id="PF02545">
    <property type="entry name" value="Maf"/>
    <property type="match status" value="1"/>
</dbReference>
<dbReference type="PIRSF" id="PIRSF006305">
    <property type="entry name" value="Maf"/>
    <property type="match status" value="1"/>
</dbReference>
<dbReference type="EC" id="3.6.1.9" evidence="3"/>
<gene>
    <name evidence="4" type="ORF">SAMN05660297_00498</name>
</gene>
<organism evidence="4 5">
    <name type="scientific">Natronincola peptidivorans</name>
    <dbReference type="NCBI Taxonomy" id="426128"/>
    <lineage>
        <taxon>Bacteria</taxon>
        <taxon>Bacillati</taxon>
        <taxon>Bacillota</taxon>
        <taxon>Clostridia</taxon>
        <taxon>Peptostreptococcales</taxon>
        <taxon>Natronincolaceae</taxon>
        <taxon>Natronincola</taxon>
    </lineage>
</organism>
<comment type="catalytic activity">
    <reaction evidence="3">
        <text>dTTP + H2O = dTMP + diphosphate + H(+)</text>
        <dbReference type="Rhea" id="RHEA:28534"/>
        <dbReference type="ChEBI" id="CHEBI:15377"/>
        <dbReference type="ChEBI" id="CHEBI:15378"/>
        <dbReference type="ChEBI" id="CHEBI:33019"/>
        <dbReference type="ChEBI" id="CHEBI:37568"/>
        <dbReference type="ChEBI" id="CHEBI:63528"/>
        <dbReference type="EC" id="3.6.1.9"/>
    </reaction>
</comment>
<dbReference type="InterPro" id="IPR029001">
    <property type="entry name" value="ITPase-like_fam"/>
</dbReference>
<dbReference type="Gene3D" id="3.90.950.10">
    <property type="match status" value="1"/>
</dbReference>
<dbReference type="CDD" id="cd00555">
    <property type="entry name" value="Maf"/>
    <property type="match status" value="1"/>
</dbReference>
<dbReference type="AlphaFoldDB" id="A0A1H9Z0N6"/>
<dbReference type="EMBL" id="FOHU01000001">
    <property type="protein sequence ID" value="SES75032.1"/>
    <property type="molecule type" value="Genomic_DNA"/>
</dbReference>
<evidence type="ECO:0000256" key="2">
    <source>
        <dbReference type="ARBA" id="ARBA00022801"/>
    </source>
</evidence>
<comment type="subcellular location">
    <subcellularLocation>
        <location evidence="3">Cytoplasm</location>
    </subcellularLocation>
</comment>
<dbReference type="RefSeq" id="WP_090438749.1">
    <property type="nucleotide sequence ID" value="NZ_FOHU01000001.1"/>
</dbReference>
<dbReference type="InterPro" id="IPR003697">
    <property type="entry name" value="Maf-like"/>
</dbReference>
<name>A0A1H9Z0N6_9FIRM</name>
<accession>A0A1H9Z0N6</accession>
<evidence type="ECO:0000313" key="5">
    <source>
        <dbReference type="Proteomes" id="UP000199568"/>
    </source>
</evidence>
<dbReference type="PANTHER" id="PTHR43213:SF5">
    <property type="entry name" value="BIFUNCTIONAL DTTP_UTP PYROPHOSPHATASE_METHYLTRANSFERASE PROTEIN-RELATED"/>
    <property type="match status" value="1"/>
</dbReference>
<comment type="cofactor">
    <cofactor evidence="1 3">
        <name>a divalent metal cation</name>
        <dbReference type="ChEBI" id="CHEBI:60240"/>
    </cofactor>
</comment>
<dbReference type="GO" id="GO:0036218">
    <property type="term" value="F:dTTP diphosphatase activity"/>
    <property type="evidence" value="ECO:0007669"/>
    <property type="project" value="RHEA"/>
</dbReference>
<keyword evidence="5" id="KW-1185">Reference proteome</keyword>
<dbReference type="PANTHER" id="PTHR43213">
    <property type="entry name" value="BIFUNCTIONAL DTTP/UTP PYROPHOSPHATASE/METHYLTRANSFERASE PROTEIN-RELATED"/>
    <property type="match status" value="1"/>
</dbReference>
<dbReference type="Proteomes" id="UP000199568">
    <property type="component" value="Unassembled WGS sequence"/>
</dbReference>
<dbReference type="NCBIfam" id="TIGR00172">
    <property type="entry name" value="maf"/>
    <property type="match status" value="1"/>
</dbReference>
<proteinExistence type="inferred from homology"/>
<evidence type="ECO:0000256" key="1">
    <source>
        <dbReference type="ARBA" id="ARBA00001968"/>
    </source>
</evidence>
<feature type="active site" description="Proton acceptor" evidence="3">
    <location>
        <position position="70"/>
    </location>
</feature>
<dbReference type="HAMAP" id="MF_00528">
    <property type="entry name" value="Maf"/>
    <property type="match status" value="1"/>
</dbReference>
<feature type="site" description="Important for substrate specificity" evidence="3">
    <location>
        <position position="12"/>
    </location>
</feature>
<feature type="site" description="Important for substrate specificity" evidence="3">
    <location>
        <position position="71"/>
    </location>
</feature>
<keyword evidence="3" id="KW-0963">Cytoplasm</keyword>
<dbReference type="SUPFAM" id="SSF52972">
    <property type="entry name" value="ITPase-like"/>
    <property type="match status" value="1"/>
</dbReference>